<dbReference type="HOGENOM" id="CLU_723810_0_0_1"/>
<reference evidence="3" key="2">
    <citation type="submission" date="2015-01" db="EMBL/GenBank/DDBJ databases">
        <title>Evolutionary Origins and Diversification of the Mycorrhizal Mutualists.</title>
        <authorList>
            <consortium name="DOE Joint Genome Institute"/>
            <consortium name="Mycorrhizal Genomics Consortium"/>
            <person name="Kohler A."/>
            <person name="Kuo A."/>
            <person name="Nagy L.G."/>
            <person name="Floudas D."/>
            <person name="Copeland A."/>
            <person name="Barry K.W."/>
            <person name="Cichocki N."/>
            <person name="Veneault-Fourrey C."/>
            <person name="LaButti K."/>
            <person name="Lindquist E.A."/>
            <person name="Lipzen A."/>
            <person name="Lundell T."/>
            <person name="Morin E."/>
            <person name="Murat C."/>
            <person name="Riley R."/>
            <person name="Ohm R."/>
            <person name="Sun H."/>
            <person name="Tunlid A."/>
            <person name="Henrissat B."/>
            <person name="Grigoriev I.V."/>
            <person name="Hibbett D.S."/>
            <person name="Martin F."/>
        </authorList>
    </citation>
    <scope>NUCLEOTIDE SEQUENCE [LARGE SCALE GENOMIC DNA]</scope>
    <source>
        <strain evidence="3">Ve08.2h10</strain>
    </source>
</reference>
<evidence type="ECO:0000313" key="2">
    <source>
        <dbReference type="EMBL" id="KIK78821.1"/>
    </source>
</evidence>
<evidence type="ECO:0000256" key="1">
    <source>
        <dbReference type="SAM" id="MobiDB-lite"/>
    </source>
</evidence>
<proteinExistence type="predicted"/>
<dbReference type="AlphaFoldDB" id="A0A0D0D5B1"/>
<dbReference type="Proteomes" id="UP000054538">
    <property type="component" value="Unassembled WGS sequence"/>
</dbReference>
<organism evidence="2 3">
    <name type="scientific">Paxillus rubicundulus Ve08.2h10</name>
    <dbReference type="NCBI Taxonomy" id="930991"/>
    <lineage>
        <taxon>Eukaryota</taxon>
        <taxon>Fungi</taxon>
        <taxon>Dikarya</taxon>
        <taxon>Basidiomycota</taxon>
        <taxon>Agaricomycotina</taxon>
        <taxon>Agaricomycetes</taxon>
        <taxon>Agaricomycetidae</taxon>
        <taxon>Boletales</taxon>
        <taxon>Paxilineae</taxon>
        <taxon>Paxillaceae</taxon>
        <taxon>Paxillus</taxon>
    </lineage>
</organism>
<feature type="compositionally biased region" description="Low complexity" evidence="1">
    <location>
        <begin position="78"/>
        <end position="87"/>
    </location>
</feature>
<dbReference type="EMBL" id="KN826463">
    <property type="protein sequence ID" value="KIK78821.1"/>
    <property type="molecule type" value="Genomic_DNA"/>
</dbReference>
<name>A0A0D0D5B1_9AGAM</name>
<feature type="region of interest" description="Disordered" evidence="1">
    <location>
        <begin position="27"/>
        <end position="95"/>
    </location>
</feature>
<protein>
    <submittedName>
        <fullName evidence="2">Uncharacterized protein</fullName>
    </submittedName>
</protein>
<accession>A0A0D0D5B1</accession>
<keyword evidence="3" id="KW-1185">Reference proteome</keyword>
<evidence type="ECO:0000313" key="3">
    <source>
        <dbReference type="Proteomes" id="UP000054538"/>
    </source>
</evidence>
<sequence>MQWLGHGAHGTDVEATGIYFVDRSYKKKKEKVGVKAGSKRKPKSQGGLATKKMKGGGSGSIAIQSHGISESGHGKGGVNNSSDSSQSESEEVEDAHHLLQVEQSAHPKLLPPSSGLSEEEYESAVTDAFINANKQSICWWKIADEYFGNNSCDEVVSNSAHSLCPTDNCEHCAKWSLKSHYCCDVCNPQPFVLFFTPPPLKSKRARHLKLARYKMEAAHCSLKEDLISWCQQQLISSRMDDDFYGPHLIITNKIIIHIIELSHHSKLPDVSALKSQMNWIFSSEHGTAIFAIVNRHFPQQSLNPMPLTMQASTSLNGTPDLSITKKLRKPTQCSKCHAVGHNRLISCKSSLSPLDTKNSSLVQYAKWFRPTTPSQYHQHLPL</sequence>
<gene>
    <name evidence="2" type="ORF">PAXRUDRAFT_28528</name>
</gene>
<reference evidence="2 3" key="1">
    <citation type="submission" date="2014-04" db="EMBL/GenBank/DDBJ databases">
        <authorList>
            <consortium name="DOE Joint Genome Institute"/>
            <person name="Kuo A."/>
            <person name="Kohler A."/>
            <person name="Jargeat P."/>
            <person name="Nagy L.G."/>
            <person name="Floudas D."/>
            <person name="Copeland A."/>
            <person name="Barry K.W."/>
            <person name="Cichocki N."/>
            <person name="Veneault-Fourrey C."/>
            <person name="LaButti K."/>
            <person name="Lindquist E.A."/>
            <person name="Lipzen A."/>
            <person name="Lundell T."/>
            <person name="Morin E."/>
            <person name="Murat C."/>
            <person name="Sun H."/>
            <person name="Tunlid A."/>
            <person name="Henrissat B."/>
            <person name="Grigoriev I.V."/>
            <person name="Hibbett D.S."/>
            <person name="Martin F."/>
            <person name="Nordberg H.P."/>
            <person name="Cantor M.N."/>
            <person name="Hua S.X."/>
        </authorList>
    </citation>
    <scope>NUCLEOTIDE SEQUENCE [LARGE SCALE GENOMIC DNA]</scope>
    <source>
        <strain evidence="2 3">Ve08.2h10</strain>
    </source>
</reference>
<dbReference type="InParanoid" id="A0A0D0D5B1"/>